<dbReference type="CDD" id="cd06462">
    <property type="entry name" value="Peptidase_S24_S26"/>
    <property type="match status" value="1"/>
</dbReference>
<keyword evidence="3" id="KW-1185">Reference proteome</keyword>
<accession>G9WFQ1</accession>
<evidence type="ECO:0000313" key="2">
    <source>
        <dbReference type="EMBL" id="EHN59343.1"/>
    </source>
</evidence>
<reference evidence="2 3" key="1">
    <citation type="journal article" date="2012" name="PLoS ONE">
        <title>Functional divergence in the genus oenococcus as predicted by genome sequencing of the newly-described species, Oenococcus kitaharae.</title>
        <authorList>
            <person name="Borneman A.R."/>
            <person name="McCarthy J.M."/>
            <person name="Chambers P.J."/>
            <person name="Bartowsky E.J."/>
        </authorList>
    </citation>
    <scope>NUCLEOTIDE SEQUENCE [LARGE SCALE GENOMIC DNA]</scope>
    <source>
        <strain evidence="3">DSM17330</strain>
    </source>
</reference>
<evidence type="ECO:0000259" key="1">
    <source>
        <dbReference type="Pfam" id="PF00717"/>
    </source>
</evidence>
<evidence type="ECO:0000313" key="3">
    <source>
        <dbReference type="Proteomes" id="UP000004959"/>
    </source>
</evidence>
<protein>
    <submittedName>
        <fullName evidence="2">XRE family transcriptional regulator</fullName>
    </submittedName>
</protein>
<sequence length="89" mass="9888">MTKASIAENAVAVIHKTSDFDNGNIVVAIINNDAGTLKRVYKRPDGIYLEPDSYDPIYKPFPYTEKHIKDEDPSVIIVGVYLYSVSGII</sequence>
<dbReference type="SUPFAM" id="SSF51306">
    <property type="entry name" value="LexA/Signal peptidase"/>
    <property type="match status" value="1"/>
</dbReference>
<dbReference type="HOGENOM" id="CLU_2451721_0_0_9"/>
<dbReference type="Pfam" id="PF00717">
    <property type="entry name" value="Peptidase_S24"/>
    <property type="match status" value="1"/>
</dbReference>
<dbReference type="Gene3D" id="2.10.109.10">
    <property type="entry name" value="Umud Fragment, subunit A"/>
    <property type="match status" value="1"/>
</dbReference>
<dbReference type="EMBL" id="AFVZ01000001">
    <property type="protein sequence ID" value="EHN59343.1"/>
    <property type="molecule type" value="Genomic_DNA"/>
</dbReference>
<feature type="domain" description="Peptidase S24/S26A/S26B/S26C" evidence="1">
    <location>
        <begin position="1"/>
        <end position="70"/>
    </location>
</feature>
<dbReference type="PATRIC" id="fig|1045004.4.peg.1243"/>
<organism evidence="2 3">
    <name type="scientific">Oenococcus kitaharae DSM 17330</name>
    <dbReference type="NCBI Taxonomy" id="1045004"/>
    <lineage>
        <taxon>Bacteria</taxon>
        <taxon>Bacillati</taxon>
        <taxon>Bacillota</taxon>
        <taxon>Bacilli</taxon>
        <taxon>Lactobacillales</taxon>
        <taxon>Lactobacillaceae</taxon>
        <taxon>Oenococcus</taxon>
    </lineage>
</organism>
<dbReference type="Proteomes" id="UP000004959">
    <property type="component" value="Chromosome"/>
</dbReference>
<dbReference type="InterPro" id="IPR015927">
    <property type="entry name" value="Peptidase_S24_S26A/B/C"/>
</dbReference>
<comment type="caution">
    <text evidence="2">The sequence shown here is derived from an EMBL/GenBank/DDBJ whole genome shotgun (WGS) entry which is preliminary data.</text>
</comment>
<gene>
    <name evidence="2" type="ORF">OKIT_1260</name>
</gene>
<proteinExistence type="predicted"/>
<dbReference type="AlphaFoldDB" id="G9WFQ1"/>
<dbReference type="InterPro" id="IPR036286">
    <property type="entry name" value="LexA/Signal_pep-like_sf"/>
</dbReference>
<name>G9WFQ1_9LACO</name>